<feature type="transmembrane region" description="Helical" evidence="2">
    <location>
        <begin position="122"/>
        <end position="144"/>
    </location>
</feature>
<dbReference type="EMBL" id="JAVREK010000016">
    <property type="protein sequence ID" value="MDT0303550.1"/>
    <property type="molecule type" value="Genomic_DNA"/>
</dbReference>
<proteinExistence type="predicted"/>
<comment type="caution">
    <text evidence="3">The sequence shown here is derived from an EMBL/GenBank/DDBJ whole genome shotgun (WGS) entry which is preliminary data.</text>
</comment>
<keyword evidence="4" id="KW-1185">Reference proteome</keyword>
<feature type="transmembrane region" description="Helical" evidence="2">
    <location>
        <begin position="72"/>
        <end position="90"/>
    </location>
</feature>
<keyword evidence="2" id="KW-0812">Transmembrane</keyword>
<evidence type="ECO:0000313" key="3">
    <source>
        <dbReference type="EMBL" id="MDT0303550.1"/>
    </source>
</evidence>
<gene>
    <name evidence="3" type="ORF">RM446_15640</name>
</gene>
<protein>
    <submittedName>
        <fullName evidence="3">Uncharacterized protein</fullName>
    </submittedName>
</protein>
<evidence type="ECO:0000256" key="1">
    <source>
        <dbReference type="SAM" id="MobiDB-lite"/>
    </source>
</evidence>
<feature type="transmembrane region" description="Helical" evidence="2">
    <location>
        <begin position="38"/>
        <end position="60"/>
    </location>
</feature>
<dbReference type="Proteomes" id="UP001183226">
    <property type="component" value="Unassembled WGS sequence"/>
</dbReference>
<feature type="region of interest" description="Disordered" evidence="1">
    <location>
        <begin position="208"/>
        <end position="233"/>
    </location>
</feature>
<reference evidence="4" key="1">
    <citation type="submission" date="2023-07" db="EMBL/GenBank/DDBJ databases">
        <title>30 novel species of actinomycetes from the DSMZ collection.</title>
        <authorList>
            <person name="Nouioui I."/>
        </authorList>
    </citation>
    <scope>NUCLEOTIDE SEQUENCE [LARGE SCALE GENOMIC DNA]</scope>
    <source>
        <strain evidence="4">DSM 45055</strain>
    </source>
</reference>
<evidence type="ECO:0000313" key="4">
    <source>
        <dbReference type="Proteomes" id="UP001183226"/>
    </source>
</evidence>
<feature type="transmembrane region" description="Helical" evidence="2">
    <location>
        <begin position="180"/>
        <end position="202"/>
    </location>
</feature>
<keyword evidence="2" id="KW-1133">Transmembrane helix</keyword>
<organism evidence="3 4">
    <name type="scientific">Streptomonospora wellingtoniae</name>
    <dbReference type="NCBI Taxonomy" id="3075544"/>
    <lineage>
        <taxon>Bacteria</taxon>
        <taxon>Bacillati</taxon>
        <taxon>Actinomycetota</taxon>
        <taxon>Actinomycetes</taxon>
        <taxon>Streptosporangiales</taxon>
        <taxon>Nocardiopsidaceae</taxon>
        <taxon>Streptomonospora</taxon>
    </lineage>
</organism>
<sequence>MVLILLVGGATVGLASVGADRVPFTARESGLADHTLPTLLYCGLLTLLDTYFGWCVLPVLLGYGAARSARQAAGVGAAFAVVALTVYTVGSHLAQVADARAWAARDRPFPSPISEPSVLDTAVGLVLSPLLPIAVAGAVLGALAGYRARRCPLLMLVLVAAIALDMWRRADTPWLSVANGLANVLLVAAGIAVIAWTVAAAISTNRRVPGAPSGEPVKPVPVRLKDARGRRSC</sequence>
<evidence type="ECO:0000256" key="2">
    <source>
        <dbReference type="SAM" id="Phobius"/>
    </source>
</evidence>
<feature type="transmembrane region" description="Helical" evidence="2">
    <location>
        <begin position="151"/>
        <end position="168"/>
    </location>
</feature>
<keyword evidence="2" id="KW-0472">Membrane</keyword>
<dbReference type="RefSeq" id="WP_311546040.1">
    <property type="nucleotide sequence ID" value="NZ_JAVREK010000016.1"/>
</dbReference>
<accession>A0ABU2KW80</accession>
<feature type="compositionally biased region" description="Basic and acidic residues" evidence="1">
    <location>
        <begin position="223"/>
        <end position="233"/>
    </location>
</feature>
<name>A0ABU2KW80_9ACTN</name>